<evidence type="ECO:0000313" key="2">
    <source>
        <dbReference type="EMBL" id="DAF58326.1"/>
    </source>
</evidence>
<dbReference type="Pfam" id="PF13614">
    <property type="entry name" value="AAA_31"/>
    <property type="match status" value="1"/>
</dbReference>
<dbReference type="Gene3D" id="3.40.50.300">
    <property type="entry name" value="P-loop containing nucleotide triphosphate hydrolases"/>
    <property type="match status" value="1"/>
</dbReference>
<dbReference type="PANTHER" id="PTHR13696:SF99">
    <property type="entry name" value="COBYRINIC ACID AC-DIAMIDE SYNTHASE"/>
    <property type="match status" value="1"/>
</dbReference>
<protein>
    <submittedName>
        <fullName evidence="2">ParA</fullName>
    </submittedName>
</protein>
<proteinExistence type="predicted"/>
<dbReference type="InterPro" id="IPR025669">
    <property type="entry name" value="AAA_dom"/>
</dbReference>
<accession>A0A8S5T4Z9</accession>
<evidence type="ECO:0000259" key="1">
    <source>
        <dbReference type="Pfam" id="PF13614"/>
    </source>
</evidence>
<organism evidence="2">
    <name type="scientific">Myoviridae sp. ct6eX13</name>
    <dbReference type="NCBI Taxonomy" id="2827660"/>
    <lineage>
        <taxon>Viruses</taxon>
        <taxon>Duplodnaviria</taxon>
        <taxon>Heunggongvirae</taxon>
        <taxon>Uroviricota</taxon>
        <taxon>Caudoviricetes</taxon>
    </lineage>
</organism>
<dbReference type="PANTHER" id="PTHR13696">
    <property type="entry name" value="P-LOOP CONTAINING NUCLEOSIDE TRIPHOSPHATE HYDROLASE"/>
    <property type="match status" value="1"/>
</dbReference>
<reference evidence="2" key="1">
    <citation type="journal article" date="2021" name="Proc. Natl. Acad. Sci. U.S.A.">
        <title>A Catalog of Tens of Thousands of Viruses from Human Metagenomes Reveals Hidden Associations with Chronic Diseases.</title>
        <authorList>
            <person name="Tisza M.J."/>
            <person name="Buck C.B."/>
        </authorList>
    </citation>
    <scope>NUCLEOTIDE SEQUENCE</scope>
    <source>
        <strain evidence="2">Ct6eX13</strain>
    </source>
</reference>
<name>A0A8S5T4Z9_9CAUD</name>
<dbReference type="EMBL" id="BK032750">
    <property type="protein sequence ID" value="DAF58326.1"/>
    <property type="molecule type" value="Genomic_DNA"/>
</dbReference>
<dbReference type="InterPro" id="IPR050678">
    <property type="entry name" value="DNA_Partitioning_ATPase"/>
</dbReference>
<dbReference type="CDD" id="cd02042">
    <property type="entry name" value="ParAB_family"/>
    <property type="match status" value="1"/>
</dbReference>
<feature type="domain" description="AAA" evidence="1">
    <location>
        <begin position="2"/>
        <end position="173"/>
    </location>
</feature>
<sequence length="257" mass="27003">MNLKGGVGKTVTALNLADVLRRAGKSVVLVDCDGQANLTEFYLQEAALNALEDGGITVTDLLMGGAEPLWSDNVIPLGSGGLVSLLPADSSLYALDIAAIKAGQSVSIKAFEDFRDAAAEDGVDYMIFDCPPGFSAGSVAALNAAEDVVVTTKVDGFSLRGVAKLRAQLRSMVSAGNGGIDGVLITQWRKDGAVLAGEQVLRSARGLKVFDTVIRWSSPVDGSTMAQQPLDEYSPRSNAAQDYRAWVKEYLGEEVTG</sequence>
<dbReference type="SUPFAM" id="SSF52540">
    <property type="entry name" value="P-loop containing nucleoside triphosphate hydrolases"/>
    <property type="match status" value="1"/>
</dbReference>
<dbReference type="InterPro" id="IPR027417">
    <property type="entry name" value="P-loop_NTPase"/>
</dbReference>